<dbReference type="SMART" id="SM00369">
    <property type="entry name" value="LRR_TYP"/>
    <property type="match status" value="9"/>
</dbReference>
<evidence type="ECO:0000256" key="2">
    <source>
        <dbReference type="ARBA" id="ARBA00022729"/>
    </source>
</evidence>
<feature type="chain" id="PRO_5005573416" evidence="7">
    <location>
        <begin position="20"/>
        <end position="928"/>
    </location>
</feature>
<dbReference type="AlphaFoldDB" id="A0A0L7LLM9"/>
<dbReference type="InterPro" id="IPR013783">
    <property type="entry name" value="Ig-like_fold"/>
</dbReference>
<feature type="region of interest" description="Disordered" evidence="5">
    <location>
        <begin position="805"/>
        <end position="875"/>
    </location>
</feature>
<evidence type="ECO:0000256" key="7">
    <source>
        <dbReference type="SAM" id="SignalP"/>
    </source>
</evidence>
<dbReference type="SUPFAM" id="SSF52058">
    <property type="entry name" value="L domain-like"/>
    <property type="match status" value="1"/>
</dbReference>
<dbReference type="SMART" id="SM00409">
    <property type="entry name" value="IG"/>
    <property type="match status" value="1"/>
</dbReference>
<evidence type="ECO:0000259" key="8">
    <source>
        <dbReference type="PROSITE" id="PS50835"/>
    </source>
</evidence>
<evidence type="ECO:0000313" key="10">
    <source>
        <dbReference type="Proteomes" id="UP000037510"/>
    </source>
</evidence>
<keyword evidence="9" id="KW-0378">Hydrolase</keyword>
<dbReference type="GO" id="GO:0004180">
    <property type="term" value="F:carboxypeptidase activity"/>
    <property type="evidence" value="ECO:0007669"/>
    <property type="project" value="UniProtKB-KW"/>
</dbReference>
<dbReference type="SUPFAM" id="SSF48726">
    <property type="entry name" value="Immunoglobulin"/>
    <property type="match status" value="1"/>
</dbReference>
<dbReference type="InterPro" id="IPR032675">
    <property type="entry name" value="LRR_dom_sf"/>
</dbReference>
<dbReference type="Gene3D" id="2.60.40.10">
    <property type="entry name" value="Immunoglobulins"/>
    <property type="match status" value="1"/>
</dbReference>
<keyword evidence="3" id="KW-0677">Repeat</keyword>
<name>A0A0L7LLM9_OPEBR</name>
<dbReference type="Pfam" id="PF13855">
    <property type="entry name" value="LRR_8"/>
    <property type="match status" value="3"/>
</dbReference>
<proteinExistence type="predicted"/>
<dbReference type="InterPro" id="IPR000483">
    <property type="entry name" value="Cys-rich_flank_reg_C"/>
</dbReference>
<dbReference type="InterPro" id="IPR036179">
    <property type="entry name" value="Ig-like_dom_sf"/>
</dbReference>
<dbReference type="PROSITE" id="PS50835">
    <property type="entry name" value="IG_LIKE"/>
    <property type="match status" value="1"/>
</dbReference>
<dbReference type="STRING" id="104452.A0A0L7LLM9"/>
<dbReference type="FunFam" id="3.80.10.10:FF:001164">
    <property type="entry name" value="GH01279p"/>
    <property type="match status" value="1"/>
</dbReference>
<keyword evidence="6" id="KW-0472">Membrane</keyword>
<dbReference type="InterPro" id="IPR007110">
    <property type="entry name" value="Ig-like_dom"/>
</dbReference>
<evidence type="ECO:0000256" key="3">
    <source>
        <dbReference type="ARBA" id="ARBA00022737"/>
    </source>
</evidence>
<dbReference type="SMART" id="SM00365">
    <property type="entry name" value="LRR_SD22"/>
    <property type="match status" value="5"/>
</dbReference>
<feature type="signal peptide" evidence="7">
    <location>
        <begin position="1"/>
        <end position="19"/>
    </location>
</feature>
<comment type="caution">
    <text evidence="9">The sequence shown here is derived from an EMBL/GenBank/DDBJ whole genome shotgun (WGS) entry which is preliminary data.</text>
</comment>
<dbReference type="GO" id="GO:0071944">
    <property type="term" value="C:cell periphery"/>
    <property type="evidence" value="ECO:0007669"/>
    <property type="project" value="UniProtKB-ARBA"/>
</dbReference>
<keyword evidence="1" id="KW-0433">Leucine-rich repeat</keyword>
<evidence type="ECO:0000256" key="4">
    <source>
        <dbReference type="ARBA" id="ARBA00023157"/>
    </source>
</evidence>
<feature type="domain" description="Ig-like" evidence="8">
    <location>
        <begin position="402"/>
        <end position="515"/>
    </location>
</feature>
<feature type="transmembrane region" description="Helical" evidence="6">
    <location>
        <begin position="526"/>
        <end position="549"/>
    </location>
</feature>
<keyword evidence="4" id="KW-1015">Disulfide bond</keyword>
<dbReference type="Proteomes" id="UP000037510">
    <property type="component" value="Unassembled WGS sequence"/>
</dbReference>
<feature type="compositionally biased region" description="Basic and acidic residues" evidence="5">
    <location>
        <begin position="851"/>
        <end position="860"/>
    </location>
</feature>
<sequence length="928" mass="106605">MQWLLKVLSLAIVCCAVRAQGPCQAGCKCNATHLVCAAAALPGGKLTRAALNHHGDKLQHISWKDSQITVLEIDLFTGLHDLEYIDLSRNEIKRTEHGLFARLTLLTRLNISRNEIDDIPRFTFADLENLTVLDVSHNRLRAIPFQVFGPMGKLQYLDISHNQIASFLDYYFSPNRQLKQLFLNNNNLVKITSNALVNLKELEVLDVSSNKLDYIPKSLFDNFDQLRWLNLSFNYIQNLTQESLRNLKTLRWLNLGGNRLRALPPTLFQYNEYLETIYLERTEISVIQNTNFKGLAKLQRLYIRNNEFLREIEPFAFQDTPSITHLDISANVMTFLPLSLKGLDQLQELRIGNNPWACDCRMAWFASWADRRKEIIKSELSCRNSYPNDMLTILNHTNCKAPKLVSSSPLTLYTLRTNALLECKFAGNPSPSLTWITPTRNIFHWNPDSQTPDIFHKHGIAHDQYYRNIDLSKSRVRVLEDGSLLVADIHREDCGTYLCFASNPSANVTAEVILNIDPMTMFEIKMYSLLCGAICAAAFLGLTFLVQALRFIFYRFRLMETCCSCCGCVSRTQPRSRQITSMLDNIEQYKRQQLEKLRENYAVQVHRIKENCTQQMDWIQNSYSTQASHLRNIRDIGTNHLTSMKDNYYDQVKRVREYSTCQLNWVRENYVFQRNKIRKFSAHQVLRLRESYKYQQQTLNKVLENLPSLYFENCRSGSCGHSDSMAFDPDVEVIDMYLKTKIEKLAHLPTLGGDDESKMSVYYTPTERSINSRRSSPVPLPEGIHINMIERDPPRLYALIRPLQMSPPHSEQSTPYEPEPSCSGTKPGSPTREAYQTERADQAKPSSEPLLGRERAAYDRSRRRYHLPASASSPELTASADVYERDATHERARVLLAVELTKPACQVRHKAGQFVCGECVALCETTPL</sequence>
<dbReference type="PRINTS" id="PR00019">
    <property type="entry name" value="LEURICHRPT"/>
</dbReference>
<accession>A0A0L7LLM9</accession>
<dbReference type="SMART" id="SM00364">
    <property type="entry name" value="LRR_BAC"/>
    <property type="match status" value="4"/>
</dbReference>
<keyword evidence="6" id="KW-0812">Transmembrane</keyword>
<evidence type="ECO:0000256" key="6">
    <source>
        <dbReference type="SAM" id="Phobius"/>
    </source>
</evidence>
<dbReference type="InterPro" id="IPR003591">
    <property type="entry name" value="Leu-rich_rpt_typical-subtyp"/>
</dbReference>
<dbReference type="PANTHER" id="PTHR24366">
    <property type="entry name" value="IG(IMMUNOGLOBULIN) AND LRR(LEUCINE RICH REPEAT) DOMAINS"/>
    <property type="match status" value="1"/>
</dbReference>
<dbReference type="InterPro" id="IPR001611">
    <property type="entry name" value="Leu-rich_rpt"/>
</dbReference>
<evidence type="ECO:0000256" key="1">
    <source>
        <dbReference type="ARBA" id="ARBA00022614"/>
    </source>
</evidence>
<keyword evidence="10" id="KW-1185">Reference proteome</keyword>
<gene>
    <name evidence="9" type="ORF">OBRU01_05929</name>
</gene>
<keyword evidence="6" id="KW-1133">Transmembrane helix</keyword>
<dbReference type="SMART" id="SM00082">
    <property type="entry name" value="LRRCT"/>
    <property type="match status" value="1"/>
</dbReference>
<dbReference type="Gene3D" id="3.80.10.10">
    <property type="entry name" value="Ribonuclease Inhibitor"/>
    <property type="match status" value="2"/>
</dbReference>
<protein>
    <submittedName>
        <fullName evidence="9">Carboxypeptidase N subunit 2</fullName>
    </submittedName>
</protein>
<dbReference type="EMBL" id="JTDY01000649">
    <property type="protein sequence ID" value="KOB76335.1"/>
    <property type="molecule type" value="Genomic_DNA"/>
</dbReference>
<evidence type="ECO:0000256" key="5">
    <source>
        <dbReference type="SAM" id="MobiDB-lite"/>
    </source>
</evidence>
<dbReference type="PROSITE" id="PS51450">
    <property type="entry name" value="LRR"/>
    <property type="match status" value="2"/>
</dbReference>
<evidence type="ECO:0000313" key="9">
    <source>
        <dbReference type="EMBL" id="KOB76335.1"/>
    </source>
</evidence>
<keyword evidence="2 7" id="KW-0732">Signal</keyword>
<keyword evidence="9" id="KW-0121">Carboxypeptidase</keyword>
<organism evidence="9 10">
    <name type="scientific">Operophtera brumata</name>
    <name type="common">Winter moth</name>
    <name type="synonym">Phalaena brumata</name>
    <dbReference type="NCBI Taxonomy" id="104452"/>
    <lineage>
        <taxon>Eukaryota</taxon>
        <taxon>Metazoa</taxon>
        <taxon>Ecdysozoa</taxon>
        <taxon>Arthropoda</taxon>
        <taxon>Hexapoda</taxon>
        <taxon>Insecta</taxon>
        <taxon>Pterygota</taxon>
        <taxon>Neoptera</taxon>
        <taxon>Endopterygota</taxon>
        <taxon>Lepidoptera</taxon>
        <taxon>Glossata</taxon>
        <taxon>Ditrysia</taxon>
        <taxon>Geometroidea</taxon>
        <taxon>Geometridae</taxon>
        <taxon>Larentiinae</taxon>
        <taxon>Operophtera</taxon>
    </lineage>
</organism>
<dbReference type="PANTHER" id="PTHR24366:SF170">
    <property type="entry name" value="RE50361P"/>
    <property type="match status" value="1"/>
</dbReference>
<reference evidence="9 10" key="1">
    <citation type="journal article" date="2015" name="Genome Biol. Evol.">
        <title>The genome of winter moth (Operophtera brumata) provides a genomic perspective on sexual dimorphism and phenology.</title>
        <authorList>
            <person name="Derks M.F."/>
            <person name="Smit S."/>
            <person name="Salis L."/>
            <person name="Schijlen E."/>
            <person name="Bossers A."/>
            <person name="Mateman C."/>
            <person name="Pijl A.S."/>
            <person name="de Ridder D."/>
            <person name="Groenen M.A."/>
            <person name="Visser M.E."/>
            <person name="Megens H.J."/>
        </authorList>
    </citation>
    <scope>NUCLEOTIDE SEQUENCE [LARGE SCALE GENOMIC DNA]</scope>
    <source>
        <strain evidence="9">WM2013NL</strain>
        <tissue evidence="9">Head and thorax</tissue>
    </source>
</reference>
<keyword evidence="9" id="KW-0645">Protease</keyword>
<dbReference type="InterPro" id="IPR003599">
    <property type="entry name" value="Ig_sub"/>
</dbReference>